<organism evidence="7 8">
    <name type="scientific">Stereocaulon virgatum</name>
    <dbReference type="NCBI Taxonomy" id="373712"/>
    <lineage>
        <taxon>Eukaryota</taxon>
        <taxon>Fungi</taxon>
        <taxon>Dikarya</taxon>
        <taxon>Ascomycota</taxon>
        <taxon>Pezizomycotina</taxon>
        <taxon>Lecanoromycetes</taxon>
        <taxon>OSLEUM clade</taxon>
        <taxon>Lecanoromycetidae</taxon>
        <taxon>Lecanorales</taxon>
        <taxon>Lecanorineae</taxon>
        <taxon>Stereocaulaceae</taxon>
        <taxon>Stereocaulon</taxon>
    </lineage>
</organism>
<dbReference type="Gene3D" id="3.30.160.20">
    <property type="match status" value="1"/>
</dbReference>
<dbReference type="InterPro" id="IPR052405">
    <property type="entry name" value="Mito_Transl_Release_Factor"/>
</dbReference>
<keyword evidence="4" id="KW-0496">Mitochondrion</keyword>
<feature type="domain" description="Prokaryotic-type class I peptide chain release factors" evidence="6">
    <location>
        <begin position="44"/>
        <end position="142"/>
    </location>
</feature>
<evidence type="ECO:0000256" key="5">
    <source>
        <dbReference type="SAM" id="MobiDB-lite"/>
    </source>
</evidence>
<feature type="compositionally biased region" description="Basic and acidic residues" evidence="5">
    <location>
        <begin position="141"/>
        <end position="156"/>
    </location>
</feature>
<dbReference type="Pfam" id="PF00472">
    <property type="entry name" value="RF-1"/>
    <property type="match status" value="1"/>
</dbReference>
<dbReference type="InterPro" id="IPR000352">
    <property type="entry name" value="Pep_chain_release_fac_I"/>
</dbReference>
<sequence length="169" mass="18525">MFLVNSCRTALDVIGPTKHAYLVLRRGLANSNARTTAQLPPRLVIREEDIEEAFLKGSGPGGQKINKTSSAVQLKHIPTGTVIKSQATRSRSQNRKIARRILAEKIEEAEKGPESRAALKAGIKSKKKASKSKKAKRKYRKLEEGKNGPVEGKEGAEIDEPAGEELEEE</sequence>
<dbReference type="SUPFAM" id="SSF75620">
    <property type="entry name" value="Release factor"/>
    <property type="match status" value="1"/>
</dbReference>
<keyword evidence="8" id="KW-1185">Reference proteome</keyword>
<dbReference type="InterPro" id="IPR045853">
    <property type="entry name" value="Pep_chain_release_fac_I_sf"/>
</dbReference>
<comment type="similarity">
    <text evidence="2">Belongs to the prokaryotic/mitochondrial release factor family.</text>
</comment>
<feature type="region of interest" description="Disordered" evidence="5">
    <location>
        <begin position="107"/>
        <end position="169"/>
    </location>
</feature>
<gene>
    <name evidence="7" type="ORF">N7G274_008223</name>
</gene>
<feature type="compositionally biased region" description="Basic residues" evidence="5">
    <location>
        <begin position="123"/>
        <end position="140"/>
    </location>
</feature>
<evidence type="ECO:0000313" key="7">
    <source>
        <dbReference type="EMBL" id="KAL2039174.1"/>
    </source>
</evidence>
<dbReference type="PANTHER" id="PTHR46203:SF1">
    <property type="entry name" value="MITOCHONDRIAL TRANSLATION RELEASE FACTOR IN RESCUE"/>
    <property type="match status" value="1"/>
</dbReference>
<evidence type="ECO:0000256" key="4">
    <source>
        <dbReference type="ARBA" id="ARBA00023128"/>
    </source>
</evidence>
<feature type="compositionally biased region" description="Acidic residues" evidence="5">
    <location>
        <begin position="157"/>
        <end position="169"/>
    </location>
</feature>
<accession>A0ABR4A141</accession>
<evidence type="ECO:0000256" key="2">
    <source>
        <dbReference type="ARBA" id="ARBA00010835"/>
    </source>
</evidence>
<keyword evidence="3" id="KW-0809">Transit peptide</keyword>
<dbReference type="EMBL" id="JBEFKJ010000027">
    <property type="protein sequence ID" value="KAL2039174.1"/>
    <property type="molecule type" value="Genomic_DNA"/>
</dbReference>
<comment type="subcellular location">
    <subcellularLocation>
        <location evidence="1">Mitochondrion</location>
    </subcellularLocation>
</comment>
<dbReference type="PANTHER" id="PTHR46203">
    <property type="entry name" value="PROBABLE PEPTIDE CHAIN RELEASE FACTOR C12ORF65"/>
    <property type="match status" value="1"/>
</dbReference>
<evidence type="ECO:0000313" key="8">
    <source>
        <dbReference type="Proteomes" id="UP001590950"/>
    </source>
</evidence>
<reference evidence="7 8" key="1">
    <citation type="submission" date="2024-09" db="EMBL/GenBank/DDBJ databases">
        <title>Rethinking Asexuality: The Enigmatic Case of Functional Sexual Genes in Lepraria (Stereocaulaceae).</title>
        <authorList>
            <person name="Doellman M."/>
            <person name="Sun Y."/>
            <person name="Barcenas-Pena A."/>
            <person name="Lumbsch H.T."/>
            <person name="Grewe F."/>
        </authorList>
    </citation>
    <scope>NUCLEOTIDE SEQUENCE [LARGE SCALE GENOMIC DNA]</scope>
    <source>
        <strain evidence="7 8">Mercado 3170</strain>
    </source>
</reference>
<evidence type="ECO:0000256" key="3">
    <source>
        <dbReference type="ARBA" id="ARBA00022946"/>
    </source>
</evidence>
<evidence type="ECO:0000259" key="6">
    <source>
        <dbReference type="Pfam" id="PF00472"/>
    </source>
</evidence>
<comment type="caution">
    <text evidence="7">The sequence shown here is derived from an EMBL/GenBank/DDBJ whole genome shotgun (WGS) entry which is preliminary data.</text>
</comment>
<protein>
    <recommendedName>
        <fullName evidence="6">Prokaryotic-type class I peptide chain release factors domain-containing protein</fullName>
    </recommendedName>
</protein>
<name>A0ABR4A141_9LECA</name>
<proteinExistence type="inferred from homology"/>
<dbReference type="Proteomes" id="UP001590950">
    <property type="component" value="Unassembled WGS sequence"/>
</dbReference>
<evidence type="ECO:0000256" key="1">
    <source>
        <dbReference type="ARBA" id="ARBA00004173"/>
    </source>
</evidence>